<organism evidence="5 8">
    <name type="scientific">Medicago truncatula</name>
    <name type="common">Barrel medic</name>
    <name type="synonym">Medicago tribuloides</name>
    <dbReference type="NCBI Taxonomy" id="3880"/>
    <lineage>
        <taxon>Eukaryota</taxon>
        <taxon>Viridiplantae</taxon>
        <taxon>Streptophyta</taxon>
        <taxon>Embryophyta</taxon>
        <taxon>Tracheophyta</taxon>
        <taxon>Spermatophyta</taxon>
        <taxon>Magnoliopsida</taxon>
        <taxon>eudicotyledons</taxon>
        <taxon>Gunneridae</taxon>
        <taxon>Pentapetalae</taxon>
        <taxon>rosids</taxon>
        <taxon>fabids</taxon>
        <taxon>Fabales</taxon>
        <taxon>Fabaceae</taxon>
        <taxon>Papilionoideae</taxon>
        <taxon>50 kb inversion clade</taxon>
        <taxon>NPAAA clade</taxon>
        <taxon>Hologalegina</taxon>
        <taxon>IRL clade</taxon>
        <taxon>Trifolieae</taxon>
        <taxon>Medicago</taxon>
    </lineage>
</organism>
<dbReference type="InterPro" id="IPR052806">
    <property type="entry name" value="Fasciclin-like_AGP"/>
</dbReference>
<feature type="chain" id="PRO_5014572283" evidence="3">
    <location>
        <begin position="24"/>
        <end position="354"/>
    </location>
</feature>
<name>G7IL68_MEDTR</name>
<dbReference type="OrthoDB" id="1937685at2759"/>
<dbReference type="InterPro" id="IPR036378">
    <property type="entry name" value="FAS1_dom_sf"/>
</dbReference>
<protein>
    <submittedName>
        <fullName evidence="5">Fasciclin domain protein</fullName>
    </submittedName>
    <submittedName>
        <fullName evidence="6">Putative FAS1 domain-containing protein</fullName>
    </submittedName>
</protein>
<dbReference type="AlphaFoldDB" id="G7IL68"/>
<dbReference type="Proteomes" id="UP000002051">
    <property type="component" value="Chromosome 2"/>
</dbReference>
<dbReference type="KEGG" id="mtr:11430342"/>
<dbReference type="Gramene" id="rna7202">
    <property type="protein sequence ID" value="RHN71588.1"/>
    <property type="gene ID" value="gene7202"/>
</dbReference>
<evidence type="ECO:0000256" key="3">
    <source>
        <dbReference type="SAM" id="SignalP"/>
    </source>
</evidence>
<gene>
    <name evidence="7" type="primary">11430342</name>
    <name evidence="5" type="ordered locus">MTR_2g007870</name>
    <name evidence="6" type="ORF">MtrunA17_Chr2g0278471</name>
</gene>
<evidence type="ECO:0000313" key="6">
    <source>
        <dbReference type="EMBL" id="RHN71588.1"/>
    </source>
</evidence>
<reference evidence="5 8" key="2">
    <citation type="journal article" date="2014" name="BMC Genomics">
        <title>An improved genome release (version Mt4.0) for the model legume Medicago truncatula.</title>
        <authorList>
            <person name="Tang H."/>
            <person name="Krishnakumar V."/>
            <person name="Bidwell S."/>
            <person name="Rosen B."/>
            <person name="Chan A."/>
            <person name="Zhou S."/>
            <person name="Gentzbittel L."/>
            <person name="Childs K.L."/>
            <person name="Yandell M."/>
            <person name="Gundlach H."/>
            <person name="Mayer K.F."/>
            <person name="Schwartz D.C."/>
            <person name="Town C.D."/>
        </authorList>
    </citation>
    <scope>GENOME REANNOTATION</scope>
    <source>
        <strain evidence="7 8">cv. Jemalong A17</strain>
    </source>
</reference>
<dbReference type="FunFam" id="2.30.180.10:FF:000046">
    <property type="entry name" value="Fasciclin-like arabinogalactan family protein"/>
    <property type="match status" value="1"/>
</dbReference>
<feature type="region of interest" description="Disordered" evidence="2">
    <location>
        <begin position="262"/>
        <end position="292"/>
    </location>
</feature>
<dbReference type="eggNOG" id="ENOG502S47X">
    <property type="taxonomic scope" value="Eukaryota"/>
</dbReference>
<evidence type="ECO:0000313" key="5">
    <source>
        <dbReference type="EMBL" id="AES63356.1"/>
    </source>
</evidence>
<evidence type="ECO:0000313" key="8">
    <source>
        <dbReference type="Proteomes" id="UP000002051"/>
    </source>
</evidence>
<reference evidence="7" key="3">
    <citation type="submission" date="2015-04" db="UniProtKB">
        <authorList>
            <consortium name="EnsemblPlants"/>
        </authorList>
    </citation>
    <scope>IDENTIFICATION</scope>
    <source>
        <strain evidence="7">cv. Jemalong A17</strain>
    </source>
</reference>
<accession>G7IL68</accession>
<evidence type="ECO:0000256" key="1">
    <source>
        <dbReference type="ARBA" id="ARBA00007843"/>
    </source>
</evidence>
<dbReference type="OMA" id="HFTPRRI"/>
<feature type="signal peptide" evidence="3">
    <location>
        <begin position="1"/>
        <end position="23"/>
    </location>
</feature>
<sequence length="354" mass="38262">MSSIFPLMVLLLLVANAVTVVNSIPNREFDSMLNTLRSRGYHLFCNAILTSDLRIDLLDPNSNATNSFTFFAPTDSSLFALDMTQTASSYTDTLRYHIIPRRLTLSELRLLPNGYTLPTMLSTRRISFTRRSGSSSVTTVGGVEVAFPGLFYGRHVTVHGLAGILNVRSVDFTSPAPAPVNPIHSPDHRHFTPRRIPHSPEKQNQTVLDPVPRSVSFNVTGRQGGGSSHAVEAPVKPPAPEPAQSPEIGRIHVHSSVNFGTAPSAAPVLSPQHSDSGISFPPEGYSEAEAPAPAPVGLEAVVQKKKKNRRVSLMEMSEKSEALDGVRKCESVAVGLKEHISDIDGVGHMQCYAA</sequence>
<dbReference type="HOGENOM" id="CLU_827446_0_0_1"/>
<dbReference type="EMBL" id="PSQE01000002">
    <property type="protein sequence ID" value="RHN71588.1"/>
    <property type="molecule type" value="Genomic_DNA"/>
</dbReference>
<dbReference type="EMBL" id="CM001218">
    <property type="protein sequence ID" value="AES63356.1"/>
    <property type="molecule type" value="Genomic_DNA"/>
</dbReference>
<dbReference type="Pfam" id="PF02469">
    <property type="entry name" value="Fasciclin"/>
    <property type="match status" value="1"/>
</dbReference>
<feature type="domain" description="FAS1" evidence="4">
    <location>
        <begin position="29"/>
        <end position="165"/>
    </location>
</feature>
<reference evidence="5 8" key="1">
    <citation type="journal article" date="2011" name="Nature">
        <title>The Medicago genome provides insight into the evolution of rhizobial symbioses.</title>
        <authorList>
            <person name="Young N.D."/>
            <person name="Debelle F."/>
            <person name="Oldroyd G.E."/>
            <person name="Geurts R."/>
            <person name="Cannon S.B."/>
            <person name="Udvardi M.K."/>
            <person name="Benedito V.A."/>
            <person name="Mayer K.F."/>
            <person name="Gouzy J."/>
            <person name="Schoof H."/>
            <person name="Van de Peer Y."/>
            <person name="Proost S."/>
            <person name="Cook D.R."/>
            <person name="Meyers B.C."/>
            <person name="Spannagl M."/>
            <person name="Cheung F."/>
            <person name="De Mita S."/>
            <person name="Krishnakumar V."/>
            <person name="Gundlach H."/>
            <person name="Zhou S."/>
            <person name="Mudge J."/>
            <person name="Bharti A.K."/>
            <person name="Murray J.D."/>
            <person name="Naoumkina M.A."/>
            <person name="Rosen B."/>
            <person name="Silverstein K.A."/>
            <person name="Tang H."/>
            <person name="Rombauts S."/>
            <person name="Zhao P.X."/>
            <person name="Zhou P."/>
            <person name="Barbe V."/>
            <person name="Bardou P."/>
            <person name="Bechner M."/>
            <person name="Bellec A."/>
            <person name="Berger A."/>
            <person name="Berges H."/>
            <person name="Bidwell S."/>
            <person name="Bisseling T."/>
            <person name="Choisne N."/>
            <person name="Couloux A."/>
            <person name="Denny R."/>
            <person name="Deshpande S."/>
            <person name="Dai X."/>
            <person name="Doyle J.J."/>
            <person name="Dudez A.M."/>
            <person name="Farmer A.D."/>
            <person name="Fouteau S."/>
            <person name="Franken C."/>
            <person name="Gibelin C."/>
            <person name="Gish J."/>
            <person name="Goldstein S."/>
            <person name="Gonzalez A.J."/>
            <person name="Green P.J."/>
            <person name="Hallab A."/>
            <person name="Hartog M."/>
            <person name="Hua A."/>
            <person name="Humphray S.J."/>
            <person name="Jeong D.H."/>
            <person name="Jing Y."/>
            <person name="Jocker A."/>
            <person name="Kenton S.M."/>
            <person name="Kim D.J."/>
            <person name="Klee K."/>
            <person name="Lai H."/>
            <person name="Lang C."/>
            <person name="Lin S."/>
            <person name="Macmil S.L."/>
            <person name="Magdelenat G."/>
            <person name="Matthews L."/>
            <person name="McCorrison J."/>
            <person name="Monaghan E.L."/>
            <person name="Mun J.H."/>
            <person name="Najar F.Z."/>
            <person name="Nicholson C."/>
            <person name="Noirot C."/>
            <person name="O'Bleness M."/>
            <person name="Paule C.R."/>
            <person name="Poulain J."/>
            <person name="Prion F."/>
            <person name="Qin B."/>
            <person name="Qu C."/>
            <person name="Retzel E.F."/>
            <person name="Riddle C."/>
            <person name="Sallet E."/>
            <person name="Samain S."/>
            <person name="Samson N."/>
            <person name="Sanders I."/>
            <person name="Saurat O."/>
            <person name="Scarpelli C."/>
            <person name="Schiex T."/>
            <person name="Segurens B."/>
            <person name="Severin A.J."/>
            <person name="Sherrier D.J."/>
            <person name="Shi R."/>
            <person name="Sims S."/>
            <person name="Singer S.R."/>
            <person name="Sinharoy S."/>
            <person name="Sterck L."/>
            <person name="Viollet A."/>
            <person name="Wang B.B."/>
            <person name="Wang K."/>
            <person name="Wang M."/>
            <person name="Wang X."/>
            <person name="Warfsmann J."/>
            <person name="Weissenbach J."/>
            <person name="White D.D."/>
            <person name="White J.D."/>
            <person name="Wiley G.B."/>
            <person name="Wincker P."/>
            <person name="Xing Y."/>
            <person name="Yang L."/>
            <person name="Yao Z."/>
            <person name="Ying F."/>
            <person name="Zhai J."/>
            <person name="Zhou L."/>
            <person name="Zuber A."/>
            <person name="Denarie J."/>
            <person name="Dixon R.A."/>
            <person name="May G.D."/>
            <person name="Schwartz D.C."/>
            <person name="Rogers J."/>
            <person name="Quetier F."/>
            <person name="Town C.D."/>
            <person name="Roe B.A."/>
        </authorList>
    </citation>
    <scope>NUCLEOTIDE SEQUENCE [LARGE SCALE GENOMIC DNA]</scope>
    <source>
        <strain evidence="5">A17</strain>
        <strain evidence="7 8">cv. Jemalong A17</strain>
    </source>
</reference>
<dbReference type="EnsemblPlants" id="AES63356">
    <property type="protein sequence ID" value="AES63356"/>
    <property type="gene ID" value="MTR_2g007870"/>
</dbReference>
<dbReference type="PANTHER" id="PTHR33985">
    <property type="entry name" value="OS02G0491300 PROTEIN-RELATED"/>
    <property type="match status" value="1"/>
</dbReference>
<evidence type="ECO:0000313" key="7">
    <source>
        <dbReference type="EnsemblPlants" id="AES63356"/>
    </source>
</evidence>
<dbReference type="PANTHER" id="PTHR33985:SF15">
    <property type="entry name" value="FASCICLIN-LIKE ARABINOGALACTAN PROTEIN 19"/>
    <property type="match status" value="1"/>
</dbReference>
<reference evidence="6" key="4">
    <citation type="journal article" date="2018" name="Nat. Plants">
        <title>Whole-genome landscape of Medicago truncatula symbiotic genes.</title>
        <authorList>
            <person name="Pecrix Y."/>
            <person name="Gamas P."/>
            <person name="Carrere S."/>
        </authorList>
    </citation>
    <scope>NUCLEOTIDE SEQUENCE</scope>
    <source>
        <tissue evidence="6">Leaves</tissue>
    </source>
</reference>
<keyword evidence="8" id="KW-1185">Reference proteome</keyword>
<dbReference type="PROSITE" id="PS50213">
    <property type="entry name" value="FAS1"/>
    <property type="match status" value="1"/>
</dbReference>
<comment type="similarity">
    <text evidence="1">Belongs to the fasciclin-like AGP family.</text>
</comment>
<dbReference type="Gene3D" id="2.30.180.10">
    <property type="entry name" value="FAS1 domain"/>
    <property type="match status" value="1"/>
</dbReference>
<evidence type="ECO:0000259" key="4">
    <source>
        <dbReference type="PROSITE" id="PS50213"/>
    </source>
</evidence>
<evidence type="ECO:0000256" key="2">
    <source>
        <dbReference type="SAM" id="MobiDB-lite"/>
    </source>
</evidence>
<keyword evidence="3" id="KW-0732">Signal</keyword>
<dbReference type="PaxDb" id="3880-AES63356"/>
<dbReference type="InterPro" id="IPR000782">
    <property type="entry name" value="FAS1_domain"/>
</dbReference>
<feature type="region of interest" description="Disordered" evidence="2">
    <location>
        <begin position="179"/>
        <end position="244"/>
    </location>
</feature>
<proteinExistence type="inferred from homology"/>
<dbReference type="Proteomes" id="UP000265566">
    <property type="component" value="Chromosome 2"/>
</dbReference>
<dbReference type="SMART" id="SM00554">
    <property type="entry name" value="FAS1"/>
    <property type="match status" value="1"/>
</dbReference>
<dbReference type="STRING" id="3880.G7IL68"/>
<dbReference type="SUPFAM" id="SSF82153">
    <property type="entry name" value="FAS1 domain"/>
    <property type="match status" value="1"/>
</dbReference>